<protein>
    <submittedName>
        <fullName evidence="1">Uncharacterized protein</fullName>
    </submittedName>
</protein>
<keyword evidence="2" id="KW-1185">Reference proteome</keyword>
<sequence>MTQEETKKRLIEQTTIQFTKLTDENKQFILGYMLGVQSEQQKAQTQPRTA</sequence>
<comment type="caution">
    <text evidence="1">The sequence shown here is derived from an EMBL/GenBank/DDBJ whole genome shotgun (WGS) entry which is preliminary data.</text>
</comment>
<gene>
    <name evidence="1" type="ORF">WMO37_07445</name>
</gene>
<proteinExistence type="predicted"/>
<evidence type="ECO:0000313" key="2">
    <source>
        <dbReference type="Proteomes" id="UP001546774"/>
    </source>
</evidence>
<dbReference type="Proteomes" id="UP001546774">
    <property type="component" value="Unassembled WGS sequence"/>
</dbReference>
<dbReference type="EMBL" id="JBBMFS010000005">
    <property type="protein sequence ID" value="MEQ2554852.1"/>
    <property type="molecule type" value="Genomic_DNA"/>
</dbReference>
<accession>A0ABV1H641</accession>
<evidence type="ECO:0000313" key="1">
    <source>
        <dbReference type="EMBL" id="MEQ2554852.1"/>
    </source>
</evidence>
<reference evidence="1" key="1">
    <citation type="submission" date="2024-03" db="EMBL/GenBank/DDBJ databases">
        <title>Human intestinal bacterial collection.</title>
        <authorList>
            <person name="Pauvert C."/>
            <person name="Hitch T.C.A."/>
            <person name="Clavel T."/>
        </authorList>
    </citation>
    <scope>NUCLEOTIDE SEQUENCE [LARGE SCALE GENOMIC DNA]</scope>
    <source>
        <strain evidence="1">CLA-AA-H89B</strain>
    </source>
</reference>
<name>A0ABV1H641_9FIRM</name>
<organism evidence="1 2">
    <name type="scientific">Lachnospira intestinalis</name>
    <dbReference type="NCBI Taxonomy" id="3133158"/>
    <lineage>
        <taxon>Bacteria</taxon>
        <taxon>Bacillati</taxon>
        <taxon>Bacillota</taxon>
        <taxon>Clostridia</taxon>
        <taxon>Lachnospirales</taxon>
        <taxon>Lachnospiraceae</taxon>
        <taxon>Lachnospira</taxon>
    </lineage>
</organism>